<organism evidence="2 3">
    <name type="scientific">Prunus armeniaca</name>
    <name type="common">Apricot</name>
    <name type="synonym">Armeniaca vulgaris</name>
    <dbReference type="NCBI Taxonomy" id="36596"/>
    <lineage>
        <taxon>Eukaryota</taxon>
        <taxon>Viridiplantae</taxon>
        <taxon>Streptophyta</taxon>
        <taxon>Embryophyta</taxon>
        <taxon>Tracheophyta</taxon>
        <taxon>Spermatophyta</taxon>
        <taxon>Magnoliopsida</taxon>
        <taxon>eudicotyledons</taxon>
        <taxon>Gunneridae</taxon>
        <taxon>Pentapetalae</taxon>
        <taxon>rosids</taxon>
        <taxon>fabids</taxon>
        <taxon>Rosales</taxon>
        <taxon>Rosaceae</taxon>
        <taxon>Amygdaloideae</taxon>
        <taxon>Amygdaleae</taxon>
        <taxon>Prunus</taxon>
    </lineage>
</organism>
<dbReference type="OrthoDB" id="5823761at2759"/>
<dbReference type="EMBL" id="CAEKKB010000005">
    <property type="protein sequence ID" value="CAB4309880.1"/>
    <property type="molecule type" value="Genomic_DNA"/>
</dbReference>
<sequence length="155" mass="17451">MGDGQASTVARLYRNGTGCDYGEGDTADFIFRGRAYAKLASNPAAAERLFAYDGVVEIEYRRIPCQFSGANLVFKVHEHSKYPEYLAIVIQYVAGQNDITAVELWQEDCKQWRAMRRYGAVWDTPYPPSGSINCRGEIGAGKQSHPWRLESWGFL</sequence>
<evidence type="ECO:0000259" key="1">
    <source>
        <dbReference type="PROSITE" id="PS50843"/>
    </source>
</evidence>
<proteinExistence type="predicted"/>
<dbReference type="Gene3D" id="2.60.40.760">
    <property type="entry name" value="Expansin, cellulose-binding-like domain"/>
    <property type="match status" value="1"/>
</dbReference>
<dbReference type="Proteomes" id="UP000507245">
    <property type="component" value="Unassembled WGS sequence"/>
</dbReference>
<dbReference type="PANTHER" id="PTHR31692">
    <property type="entry name" value="EXPANSIN-B3"/>
    <property type="match status" value="1"/>
</dbReference>
<accession>A0A6J5X7J5</accession>
<evidence type="ECO:0000313" key="2">
    <source>
        <dbReference type="EMBL" id="CAB4309880.1"/>
    </source>
</evidence>
<dbReference type="PROSITE" id="PS50843">
    <property type="entry name" value="EXPANSIN_CBD"/>
    <property type="match status" value="1"/>
</dbReference>
<dbReference type="InterPro" id="IPR036749">
    <property type="entry name" value="Expansin_CBD_sf"/>
</dbReference>
<name>A0A6J5X7J5_PRUAR</name>
<feature type="domain" description="Expansin-like CBD" evidence="1">
    <location>
        <begin position="84"/>
        <end position="124"/>
    </location>
</feature>
<evidence type="ECO:0000313" key="3">
    <source>
        <dbReference type="Proteomes" id="UP000507245"/>
    </source>
</evidence>
<reference evidence="3" key="1">
    <citation type="journal article" date="2020" name="Genome Biol.">
        <title>Gamete binning: chromosome-level and haplotype-resolved genome assembly enabled by high-throughput single-cell sequencing of gamete genomes.</title>
        <authorList>
            <person name="Campoy J.A."/>
            <person name="Sun H."/>
            <person name="Goel M."/>
            <person name="Jiao W.-B."/>
            <person name="Folz-Donahue K."/>
            <person name="Wang N."/>
            <person name="Rubio M."/>
            <person name="Liu C."/>
            <person name="Kukat C."/>
            <person name="Ruiz D."/>
            <person name="Huettel B."/>
            <person name="Schneeberger K."/>
        </authorList>
    </citation>
    <scope>NUCLEOTIDE SEQUENCE [LARGE SCALE GENOMIC DNA]</scope>
    <source>
        <strain evidence="3">cv. Rojo Pasion</strain>
    </source>
</reference>
<protein>
    <recommendedName>
        <fullName evidence="1">Expansin-like CBD domain-containing protein</fullName>
    </recommendedName>
</protein>
<keyword evidence="3" id="KW-1185">Reference proteome</keyword>
<dbReference type="Pfam" id="PF01357">
    <property type="entry name" value="Expansin_C"/>
    <property type="match status" value="1"/>
</dbReference>
<gene>
    <name evidence="2" type="ORF">ORAREDHAP_LOCUS31289</name>
</gene>
<dbReference type="PANTHER" id="PTHR31692:SF2">
    <property type="entry name" value="EXPANSIN-LIKE B1"/>
    <property type="match status" value="1"/>
</dbReference>
<dbReference type="SUPFAM" id="SSF49590">
    <property type="entry name" value="PHL pollen allergen"/>
    <property type="match status" value="1"/>
</dbReference>
<dbReference type="InterPro" id="IPR007117">
    <property type="entry name" value="Expansin_CBD"/>
</dbReference>
<dbReference type="AlphaFoldDB" id="A0A6J5X7J5"/>